<evidence type="ECO:0000256" key="1">
    <source>
        <dbReference type="ARBA" id="ARBA00010928"/>
    </source>
</evidence>
<dbReference type="GeneTree" id="ENSGT00390000007946"/>
<dbReference type="Proteomes" id="UP000261380">
    <property type="component" value="Unplaced"/>
</dbReference>
<feature type="domain" description="Gfo/Idh/MocA-like oxidoreductase N-terminal" evidence="12">
    <location>
        <begin position="4"/>
        <end position="99"/>
    </location>
</feature>
<proteinExistence type="inferred from homology"/>
<evidence type="ECO:0000256" key="10">
    <source>
        <dbReference type="ARBA" id="ARBA00049233"/>
    </source>
</evidence>
<organism evidence="13 14">
    <name type="scientific">Xiphophorus couchianus</name>
    <name type="common">Monterrey platyfish</name>
    <dbReference type="NCBI Taxonomy" id="32473"/>
    <lineage>
        <taxon>Eukaryota</taxon>
        <taxon>Metazoa</taxon>
        <taxon>Chordata</taxon>
        <taxon>Craniata</taxon>
        <taxon>Vertebrata</taxon>
        <taxon>Euteleostomi</taxon>
        <taxon>Actinopterygii</taxon>
        <taxon>Neopterygii</taxon>
        <taxon>Teleostei</taxon>
        <taxon>Neoteleostei</taxon>
        <taxon>Acanthomorphata</taxon>
        <taxon>Ovalentaria</taxon>
        <taxon>Atherinomorphae</taxon>
        <taxon>Cyprinodontiformes</taxon>
        <taxon>Poeciliidae</taxon>
        <taxon>Poeciliinae</taxon>
        <taxon>Xiphophorus</taxon>
    </lineage>
</organism>
<dbReference type="GO" id="GO:0000166">
    <property type="term" value="F:nucleotide binding"/>
    <property type="evidence" value="ECO:0007669"/>
    <property type="project" value="InterPro"/>
</dbReference>
<evidence type="ECO:0000313" key="13">
    <source>
        <dbReference type="Ensembl" id="ENSXCOP00000018434.1"/>
    </source>
</evidence>
<dbReference type="GO" id="GO:0047115">
    <property type="term" value="F:trans-1,2-dihydrobenzene-1,2-diol dehydrogenase activity"/>
    <property type="evidence" value="ECO:0007669"/>
    <property type="project" value="UniProtKB-EC"/>
</dbReference>
<feature type="transmembrane region" description="Helical" evidence="11">
    <location>
        <begin position="232"/>
        <end position="256"/>
    </location>
</feature>
<comment type="similarity">
    <text evidence="1">Belongs to the Gfo/Idh/MocA family.</text>
</comment>
<keyword evidence="2" id="KW-0560">Oxidoreductase</keyword>
<evidence type="ECO:0000256" key="8">
    <source>
        <dbReference type="ARBA" id="ARBA00043025"/>
    </source>
</evidence>
<dbReference type="Gene3D" id="3.40.50.720">
    <property type="entry name" value="NAD(P)-binding Rossmann-like Domain"/>
    <property type="match status" value="1"/>
</dbReference>
<protein>
    <recommendedName>
        <fullName evidence="5">Trans-1,2-dihydrobenzene-1,2-diol dehydrogenase</fullName>
        <ecNumber evidence="4">1.1.1.179</ecNumber>
        <ecNumber evidence="3">1.3.1.20</ecNumber>
    </recommendedName>
    <alternativeName>
        <fullName evidence="8">D-xylose 1-dehydrogenase</fullName>
    </alternativeName>
    <alternativeName>
        <fullName evidence="7">D-xylose-NADP dehydrogenase</fullName>
    </alternativeName>
    <alternativeName>
        <fullName evidence="6">Dimeric dihydrodiol dehydrogenase</fullName>
    </alternativeName>
</protein>
<accession>A0A3B5MFQ3</accession>
<comment type="catalytic activity">
    <reaction evidence="9">
        <text>(1R,2R)-1,2-dihydrobenzene-1,2-diol + NADP(+) = catechol + NADPH + H(+)</text>
        <dbReference type="Rhea" id="RHEA:16729"/>
        <dbReference type="ChEBI" id="CHEBI:10702"/>
        <dbReference type="ChEBI" id="CHEBI:15378"/>
        <dbReference type="ChEBI" id="CHEBI:18135"/>
        <dbReference type="ChEBI" id="CHEBI:57783"/>
        <dbReference type="ChEBI" id="CHEBI:58349"/>
        <dbReference type="EC" id="1.3.1.20"/>
    </reaction>
</comment>
<dbReference type="PANTHER" id="PTHR22604">
    <property type="entry name" value="OXIDOREDUCTASES"/>
    <property type="match status" value="1"/>
</dbReference>
<evidence type="ECO:0000256" key="5">
    <source>
        <dbReference type="ARBA" id="ARBA00040603"/>
    </source>
</evidence>
<evidence type="ECO:0000256" key="3">
    <source>
        <dbReference type="ARBA" id="ARBA00038853"/>
    </source>
</evidence>
<dbReference type="Gene3D" id="3.30.360.10">
    <property type="entry name" value="Dihydrodipicolinate Reductase, domain 2"/>
    <property type="match status" value="1"/>
</dbReference>
<evidence type="ECO:0000259" key="12">
    <source>
        <dbReference type="Pfam" id="PF01408"/>
    </source>
</evidence>
<dbReference type="InterPro" id="IPR036291">
    <property type="entry name" value="NAD(P)-bd_dom_sf"/>
</dbReference>
<dbReference type="EC" id="1.3.1.20" evidence="3"/>
<dbReference type="InterPro" id="IPR050984">
    <property type="entry name" value="Gfo/Idh/MocA_domain"/>
</dbReference>
<evidence type="ECO:0000256" key="2">
    <source>
        <dbReference type="ARBA" id="ARBA00023002"/>
    </source>
</evidence>
<keyword evidence="11" id="KW-0812">Transmembrane</keyword>
<dbReference type="SUPFAM" id="SSF55347">
    <property type="entry name" value="Glyceraldehyde-3-phosphate dehydrogenase-like, C-terminal domain"/>
    <property type="match status" value="1"/>
</dbReference>
<dbReference type="AlphaFoldDB" id="A0A3B5MFQ3"/>
<evidence type="ECO:0000256" key="7">
    <source>
        <dbReference type="ARBA" id="ARBA00042988"/>
    </source>
</evidence>
<reference evidence="13" key="2">
    <citation type="submission" date="2025-09" db="UniProtKB">
        <authorList>
            <consortium name="Ensembl"/>
        </authorList>
    </citation>
    <scope>IDENTIFICATION</scope>
</reference>
<dbReference type="Ensembl" id="ENSXCOT00000018666.1">
    <property type="protein sequence ID" value="ENSXCOP00000018434.1"/>
    <property type="gene ID" value="ENSXCOG00000013139.1"/>
</dbReference>
<evidence type="ECO:0000313" key="14">
    <source>
        <dbReference type="Proteomes" id="UP000261380"/>
    </source>
</evidence>
<sequence length="274" mass="30410">MAIRWGLCGTGKISHDFSVARLSAIASQSSDRAKEFAKKPRIPKVYGSYEELARDPDIDELEHFKVGLLFLQAGKNVLCEKPFAMNSRQVSDLVKAARSLYAHNIQNRPWIRSVHKLLAEEAVGKVKLVKAYFVEKELGGGALLDIGVYCLQFVLMASGVLLDSVCGCGYETCAFSIAAHFSNDAIISGTKGSIRVQIMHIILLNACFLSLPPICIIFLSLLYHTLRFIMNMYMNFAVFLSHFLIVLLCSSVCAGLKERPRMPLVGVVFSQDRK</sequence>
<keyword evidence="11" id="KW-1133">Transmembrane helix</keyword>
<evidence type="ECO:0000256" key="9">
    <source>
        <dbReference type="ARBA" id="ARBA00047423"/>
    </source>
</evidence>
<comment type="catalytic activity">
    <reaction evidence="10">
        <text>D-xylose + NADP(+) = D-xylono-1,5-lactone + NADPH + H(+)</text>
        <dbReference type="Rhea" id="RHEA:22000"/>
        <dbReference type="ChEBI" id="CHEBI:15378"/>
        <dbReference type="ChEBI" id="CHEBI:15867"/>
        <dbReference type="ChEBI" id="CHEBI:53455"/>
        <dbReference type="ChEBI" id="CHEBI:57783"/>
        <dbReference type="ChEBI" id="CHEBI:58349"/>
        <dbReference type="EC" id="1.1.1.179"/>
    </reaction>
</comment>
<dbReference type="Pfam" id="PF01408">
    <property type="entry name" value="GFO_IDH_MocA"/>
    <property type="match status" value="1"/>
</dbReference>
<evidence type="ECO:0000256" key="6">
    <source>
        <dbReference type="ARBA" id="ARBA00042926"/>
    </source>
</evidence>
<feature type="transmembrane region" description="Helical" evidence="11">
    <location>
        <begin position="201"/>
        <end position="226"/>
    </location>
</feature>
<dbReference type="InterPro" id="IPR000683">
    <property type="entry name" value="Gfo/Idh/MocA-like_OxRdtase_N"/>
</dbReference>
<reference evidence="13" key="1">
    <citation type="submission" date="2025-08" db="UniProtKB">
        <authorList>
            <consortium name="Ensembl"/>
        </authorList>
    </citation>
    <scope>IDENTIFICATION</scope>
</reference>
<name>A0A3B5MFQ3_9TELE</name>
<keyword evidence="11" id="KW-0472">Membrane</keyword>
<keyword evidence="14" id="KW-1185">Reference proteome</keyword>
<dbReference type="EC" id="1.1.1.179" evidence="4"/>
<dbReference type="GO" id="GO:0047837">
    <property type="term" value="F:D-xylose 1-dehydrogenase (NADP+) activity"/>
    <property type="evidence" value="ECO:0007669"/>
    <property type="project" value="UniProtKB-EC"/>
</dbReference>
<evidence type="ECO:0000256" key="11">
    <source>
        <dbReference type="SAM" id="Phobius"/>
    </source>
</evidence>
<evidence type="ECO:0000256" key="4">
    <source>
        <dbReference type="ARBA" id="ARBA00038984"/>
    </source>
</evidence>
<dbReference type="SUPFAM" id="SSF51735">
    <property type="entry name" value="NAD(P)-binding Rossmann-fold domains"/>
    <property type="match status" value="1"/>
</dbReference>
<dbReference type="PANTHER" id="PTHR22604:SF105">
    <property type="entry name" value="TRANS-1,2-DIHYDROBENZENE-1,2-DIOL DEHYDROGENASE"/>
    <property type="match status" value="1"/>
</dbReference>